<reference evidence="6 7" key="1">
    <citation type="journal article" date="2015" name="Nature">
        <title>rRNA introns, odd ribosomes, and small enigmatic genomes across a large radiation of phyla.</title>
        <authorList>
            <person name="Brown C.T."/>
            <person name="Hug L.A."/>
            <person name="Thomas B.C."/>
            <person name="Sharon I."/>
            <person name="Castelle C.J."/>
            <person name="Singh A."/>
            <person name="Wilkins M.J."/>
            <person name="Williams K.H."/>
            <person name="Banfield J.F."/>
        </authorList>
    </citation>
    <scope>NUCLEOTIDE SEQUENCE [LARGE SCALE GENOMIC DNA]</scope>
</reference>
<dbReference type="Proteomes" id="UP000034711">
    <property type="component" value="Unassembled WGS sequence"/>
</dbReference>
<dbReference type="InterPro" id="IPR018130">
    <property type="entry name" value="Ribosomal_uS2_CS"/>
</dbReference>
<dbReference type="PANTHER" id="PTHR12534">
    <property type="entry name" value="30S RIBOSOMAL PROTEIN S2 PROKARYOTIC AND ORGANELLAR"/>
    <property type="match status" value="1"/>
</dbReference>
<dbReference type="InterPro" id="IPR023591">
    <property type="entry name" value="Ribosomal_uS2_flav_dom_sf"/>
</dbReference>
<dbReference type="GO" id="GO:0022627">
    <property type="term" value="C:cytosolic small ribosomal subunit"/>
    <property type="evidence" value="ECO:0007669"/>
    <property type="project" value="TreeGrafter"/>
</dbReference>
<dbReference type="GO" id="GO:0006412">
    <property type="term" value="P:translation"/>
    <property type="evidence" value="ECO:0007669"/>
    <property type="project" value="UniProtKB-UniRule"/>
</dbReference>
<dbReference type="GO" id="GO:0003735">
    <property type="term" value="F:structural constituent of ribosome"/>
    <property type="evidence" value="ECO:0007669"/>
    <property type="project" value="InterPro"/>
</dbReference>
<gene>
    <name evidence="5" type="primary">rpsB</name>
    <name evidence="6" type="ORF">UY77_C0007G0006</name>
</gene>
<dbReference type="HAMAP" id="MF_00291_B">
    <property type="entry name" value="Ribosomal_uS2_B"/>
    <property type="match status" value="1"/>
</dbReference>
<evidence type="ECO:0000313" key="6">
    <source>
        <dbReference type="EMBL" id="KKW33033.1"/>
    </source>
</evidence>
<dbReference type="CDD" id="cd01425">
    <property type="entry name" value="RPS2"/>
    <property type="match status" value="1"/>
</dbReference>
<keyword evidence="3 5" id="KW-0687">Ribonucleoprotein</keyword>
<protein>
    <recommendedName>
        <fullName evidence="4 5">Small ribosomal subunit protein uS2</fullName>
    </recommendedName>
</protein>
<dbReference type="PROSITE" id="PS00962">
    <property type="entry name" value="RIBOSOMAL_S2_1"/>
    <property type="match status" value="1"/>
</dbReference>
<name>A0A0G1XP25_9BACT</name>
<evidence type="ECO:0000256" key="5">
    <source>
        <dbReference type="HAMAP-Rule" id="MF_00291"/>
    </source>
</evidence>
<dbReference type="SUPFAM" id="SSF52313">
    <property type="entry name" value="Ribosomal protein S2"/>
    <property type="match status" value="1"/>
</dbReference>
<dbReference type="InterPro" id="IPR001865">
    <property type="entry name" value="Ribosomal_uS2"/>
</dbReference>
<dbReference type="NCBIfam" id="TIGR01011">
    <property type="entry name" value="rpsB_bact"/>
    <property type="match status" value="1"/>
</dbReference>
<evidence type="ECO:0000256" key="4">
    <source>
        <dbReference type="ARBA" id="ARBA00035256"/>
    </source>
</evidence>
<keyword evidence="2 5" id="KW-0689">Ribosomal protein</keyword>
<dbReference type="Gene3D" id="3.40.50.10490">
    <property type="entry name" value="Glucose-6-phosphate isomerase like protein, domain 1"/>
    <property type="match status" value="1"/>
</dbReference>
<comment type="caution">
    <text evidence="6">The sequence shown here is derived from an EMBL/GenBank/DDBJ whole genome shotgun (WGS) entry which is preliminary data.</text>
</comment>
<evidence type="ECO:0000313" key="7">
    <source>
        <dbReference type="Proteomes" id="UP000034711"/>
    </source>
</evidence>
<dbReference type="PRINTS" id="PR00395">
    <property type="entry name" value="RIBOSOMALS2"/>
</dbReference>
<sequence length="255" mass="28381">MDKKGTFLFFMAQIPSLVELLQAGAHFGHQTSHWHPKMKPFIFGERSGIHIIHLEETQKALGHALSFLKSVTARGGLVLFVGTKRQAQETVKKYADECGMPFVNERWLGGTLTNFGQIKNTIKELKTLKDQRDKGELRKYTKREQLMIQRRIEEMEGKLGGIATLERVPDVLFIYDVRNEKTALEEAKSIGIKVVAVCDSNVNPQDVDYVIPGNDDAVKAIALFARLAAEAIKEGTAEAARTKAATATKEVAKTN</sequence>
<evidence type="ECO:0000256" key="3">
    <source>
        <dbReference type="ARBA" id="ARBA00023274"/>
    </source>
</evidence>
<organism evidence="6 7">
    <name type="scientific">Candidatus Uhrbacteria bacterium GW2011_GWA2_53_10</name>
    <dbReference type="NCBI Taxonomy" id="1618980"/>
    <lineage>
        <taxon>Bacteria</taxon>
        <taxon>Candidatus Uhriibacteriota</taxon>
    </lineage>
</organism>
<comment type="similarity">
    <text evidence="1 5">Belongs to the universal ribosomal protein uS2 family.</text>
</comment>
<dbReference type="EMBL" id="LCRI01000007">
    <property type="protein sequence ID" value="KKW33033.1"/>
    <property type="molecule type" value="Genomic_DNA"/>
</dbReference>
<dbReference type="InterPro" id="IPR005706">
    <property type="entry name" value="Ribosomal_uS2_bac/mit/plastid"/>
</dbReference>
<dbReference type="PANTHER" id="PTHR12534:SF0">
    <property type="entry name" value="SMALL RIBOSOMAL SUBUNIT PROTEIN US2M"/>
    <property type="match status" value="1"/>
</dbReference>
<dbReference type="PATRIC" id="fig|1618980.3.peg.164"/>
<dbReference type="Gene3D" id="1.10.287.610">
    <property type="entry name" value="Helix hairpin bin"/>
    <property type="match status" value="1"/>
</dbReference>
<dbReference type="AlphaFoldDB" id="A0A0G1XP25"/>
<evidence type="ECO:0000256" key="1">
    <source>
        <dbReference type="ARBA" id="ARBA00006242"/>
    </source>
</evidence>
<proteinExistence type="inferred from homology"/>
<accession>A0A0G1XP25</accession>
<evidence type="ECO:0000256" key="2">
    <source>
        <dbReference type="ARBA" id="ARBA00022980"/>
    </source>
</evidence>
<dbReference type="Pfam" id="PF00318">
    <property type="entry name" value="Ribosomal_S2"/>
    <property type="match status" value="1"/>
</dbReference>